<dbReference type="eggNOG" id="COG0726">
    <property type="taxonomic scope" value="Bacteria"/>
</dbReference>
<proteinExistence type="predicted"/>
<name>R7RTT1_9CLOT</name>
<dbReference type="SUPFAM" id="SSF88713">
    <property type="entry name" value="Glycoside hydrolase/deacetylase"/>
    <property type="match status" value="1"/>
</dbReference>
<dbReference type="AlphaFoldDB" id="R7RTT1"/>
<dbReference type="InterPro" id="IPR011330">
    <property type="entry name" value="Glyco_hydro/deAcase_b/a-brl"/>
</dbReference>
<dbReference type="Pfam" id="PF01522">
    <property type="entry name" value="Polysacc_deac_1"/>
    <property type="match status" value="1"/>
</dbReference>
<dbReference type="EC" id="3.5.1.-" evidence="2"/>
<keyword evidence="3" id="KW-1185">Reference proteome</keyword>
<dbReference type="CDD" id="cd10944">
    <property type="entry name" value="CE4_SmPgdA_like"/>
    <property type="match status" value="1"/>
</dbReference>
<accession>R7RTT1</accession>
<dbReference type="RefSeq" id="WP_018663346.1">
    <property type="nucleotide sequence ID" value="NZ_HF952018.1"/>
</dbReference>
<comment type="caution">
    <text evidence="2">The sequence shown here is derived from an EMBL/GenBank/DDBJ whole genome shotgun (WGS) entry which is preliminary data.</text>
</comment>
<dbReference type="OrthoDB" id="258610at2"/>
<dbReference type="HOGENOM" id="CLU_021264_6_2_9"/>
<evidence type="ECO:0000313" key="2">
    <source>
        <dbReference type="EMBL" id="CDF59439.1"/>
    </source>
</evidence>
<dbReference type="Proteomes" id="UP000014923">
    <property type="component" value="Unassembled WGS sequence"/>
</dbReference>
<dbReference type="GO" id="GO:0005975">
    <property type="term" value="P:carbohydrate metabolic process"/>
    <property type="evidence" value="ECO:0007669"/>
    <property type="project" value="InterPro"/>
</dbReference>
<evidence type="ECO:0000313" key="3">
    <source>
        <dbReference type="Proteomes" id="UP000014923"/>
    </source>
</evidence>
<dbReference type="InterPro" id="IPR050248">
    <property type="entry name" value="Polysacc_deacetylase_ArnD"/>
</dbReference>
<protein>
    <submittedName>
        <fullName evidence="2">Peptidoglycan N-acetylglucosamine deacetylase</fullName>
        <ecNumber evidence="2">3.5.1.-</ecNumber>
    </submittedName>
</protein>
<organism evidence="2 3">
    <name type="scientific">Thermobrachium celere DSM 8682</name>
    <dbReference type="NCBI Taxonomy" id="941824"/>
    <lineage>
        <taxon>Bacteria</taxon>
        <taxon>Bacillati</taxon>
        <taxon>Bacillota</taxon>
        <taxon>Clostridia</taxon>
        <taxon>Eubacteriales</taxon>
        <taxon>Clostridiaceae</taxon>
        <taxon>Thermobrachium</taxon>
    </lineage>
</organism>
<dbReference type="PROSITE" id="PS51677">
    <property type="entry name" value="NODB"/>
    <property type="match status" value="1"/>
</dbReference>
<dbReference type="EMBL" id="CAVN010000099">
    <property type="protein sequence ID" value="CDF59439.1"/>
    <property type="molecule type" value="Genomic_DNA"/>
</dbReference>
<reference evidence="2" key="1">
    <citation type="submission" date="2013-03" db="EMBL/GenBank/DDBJ databases">
        <title>Draft genome sequence of the hydrogen-ethanol-producing anaerobic alkalithermophilic Caloramator celere.</title>
        <authorList>
            <person name="Ciranna A."/>
            <person name="Larjo A."/>
            <person name="Kivisto A."/>
            <person name="Santala V."/>
            <person name="Roos C."/>
            <person name="Karp M."/>
        </authorList>
    </citation>
    <scope>NUCLEOTIDE SEQUENCE [LARGE SCALE GENOMIC DNA]</scope>
    <source>
        <strain evidence="2">DSM 8682</strain>
    </source>
</reference>
<dbReference type="PANTHER" id="PTHR10587:SF125">
    <property type="entry name" value="POLYSACCHARIDE DEACETYLASE YHEN-RELATED"/>
    <property type="match status" value="1"/>
</dbReference>
<dbReference type="GO" id="GO:0016810">
    <property type="term" value="F:hydrolase activity, acting on carbon-nitrogen (but not peptide) bonds"/>
    <property type="evidence" value="ECO:0007669"/>
    <property type="project" value="InterPro"/>
</dbReference>
<evidence type="ECO:0000259" key="1">
    <source>
        <dbReference type="PROSITE" id="PS51677"/>
    </source>
</evidence>
<dbReference type="InterPro" id="IPR002509">
    <property type="entry name" value="NODB_dom"/>
</dbReference>
<sequence length="281" mass="33209">MLLFIFYLIFYISLYTKEVYLSRTNSEVISLCKTDYKINSENKINDYIEDDVYIKYIYDKLKSSKQTNSQNTNLKPKKNREKIIYLTFDDGPSKLTLDVLKVLNQYDIKATFFVVGNNVKVYPEVIVKLKEHGHAIGLHSYTHNYKHIYANYQNFIDEMIATQTLIYNITQEKVDIIRFPGGSYKRLNKDFYCELKKYNFKIYDWNISSQDGISSQSDEDTILKSATENSSRSNIILLMHCRETDKKTLHVLPKIIEFYKSKGYKFETINQSTPEYIFPFK</sequence>
<dbReference type="PANTHER" id="PTHR10587">
    <property type="entry name" value="GLYCOSYL TRANSFERASE-RELATED"/>
    <property type="match status" value="1"/>
</dbReference>
<dbReference type="Gene3D" id="3.20.20.370">
    <property type="entry name" value="Glycoside hydrolase/deacetylase"/>
    <property type="match status" value="1"/>
</dbReference>
<gene>
    <name evidence="2" type="ORF">TCEL_00905</name>
</gene>
<feature type="domain" description="NodB homology" evidence="1">
    <location>
        <begin position="82"/>
        <end position="267"/>
    </location>
</feature>
<keyword evidence="2" id="KW-0378">Hydrolase</keyword>